<dbReference type="Gene3D" id="2.60.120.920">
    <property type="match status" value="1"/>
</dbReference>
<dbReference type="InterPro" id="IPR006574">
    <property type="entry name" value="PRY"/>
</dbReference>
<dbReference type="HOGENOM" id="CLU_013137_0_0_1"/>
<dbReference type="InterPro" id="IPR003877">
    <property type="entry name" value="SPRY_dom"/>
</dbReference>
<feature type="coiled-coil region" evidence="1">
    <location>
        <begin position="68"/>
        <end position="95"/>
    </location>
</feature>
<organism evidence="3 4">
    <name type="scientific">Pelodiscus sinensis</name>
    <name type="common">Chinese softshell turtle</name>
    <name type="synonym">Trionyx sinensis</name>
    <dbReference type="NCBI Taxonomy" id="13735"/>
    <lineage>
        <taxon>Eukaryota</taxon>
        <taxon>Metazoa</taxon>
        <taxon>Chordata</taxon>
        <taxon>Craniata</taxon>
        <taxon>Vertebrata</taxon>
        <taxon>Euteleostomi</taxon>
        <taxon>Archelosauria</taxon>
        <taxon>Testudinata</taxon>
        <taxon>Testudines</taxon>
        <taxon>Cryptodira</taxon>
        <taxon>Trionychia</taxon>
        <taxon>Trionychidae</taxon>
        <taxon>Pelodiscus</taxon>
    </lineage>
</organism>
<keyword evidence="4" id="KW-1185">Reference proteome</keyword>
<dbReference type="Pfam" id="PF13765">
    <property type="entry name" value="PRY"/>
    <property type="match status" value="1"/>
</dbReference>
<dbReference type="SUPFAM" id="SSF49899">
    <property type="entry name" value="Concanavalin A-like lectins/glucanases"/>
    <property type="match status" value="1"/>
</dbReference>
<dbReference type="PANTHER" id="PTHR24103">
    <property type="entry name" value="E3 UBIQUITIN-PROTEIN LIGASE TRIM"/>
    <property type="match status" value="1"/>
</dbReference>
<evidence type="ECO:0000259" key="2">
    <source>
        <dbReference type="PROSITE" id="PS50188"/>
    </source>
</evidence>
<evidence type="ECO:0000313" key="4">
    <source>
        <dbReference type="Proteomes" id="UP000007267"/>
    </source>
</evidence>
<reference evidence="4" key="2">
    <citation type="journal article" date="2013" name="Nat. Genet.">
        <title>The draft genomes of soft-shell turtle and green sea turtle yield insights into the development and evolution of the turtle-specific body plan.</title>
        <authorList>
            <person name="Wang Z."/>
            <person name="Pascual-Anaya J."/>
            <person name="Zadissa A."/>
            <person name="Li W."/>
            <person name="Niimura Y."/>
            <person name="Huang Z."/>
            <person name="Li C."/>
            <person name="White S."/>
            <person name="Xiong Z."/>
            <person name="Fang D."/>
            <person name="Wang B."/>
            <person name="Ming Y."/>
            <person name="Chen Y."/>
            <person name="Zheng Y."/>
            <person name="Kuraku S."/>
            <person name="Pignatelli M."/>
            <person name="Herrero J."/>
            <person name="Beal K."/>
            <person name="Nozawa M."/>
            <person name="Li Q."/>
            <person name="Wang J."/>
            <person name="Zhang H."/>
            <person name="Yu L."/>
            <person name="Shigenobu S."/>
            <person name="Wang J."/>
            <person name="Liu J."/>
            <person name="Flicek P."/>
            <person name="Searle S."/>
            <person name="Wang J."/>
            <person name="Kuratani S."/>
            <person name="Yin Y."/>
            <person name="Aken B."/>
            <person name="Zhang G."/>
            <person name="Irie N."/>
        </authorList>
    </citation>
    <scope>NUCLEOTIDE SEQUENCE [LARGE SCALE GENOMIC DNA]</scope>
    <source>
        <strain evidence="4">Daiwa-1</strain>
    </source>
</reference>
<dbReference type="SMART" id="SM00589">
    <property type="entry name" value="PRY"/>
    <property type="match status" value="1"/>
</dbReference>
<dbReference type="InterPro" id="IPR003879">
    <property type="entry name" value="Butyrophylin_SPRY"/>
</dbReference>
<dbReference type="Pfam" id="PF00622">
    <property type="entry name" value="SPRY"/>
    <property type="match status" value="1"/>
</dbReference>
<accession>K7FWG7</accession>
<name>K7FWG7_PELSI</name>
<keyword evidence="1" id="KW-0175">Coiled coil</keyword>
<evidence type="ECO:0000256" key="1">
    <source>
        <dbReference type="SAM" id="Coils"/>
    </source>
</evidence>
<dbReference type="AlphaFoldDB" id="K7FWG7"/>
<feature type="domain" description="B30.2/SPRY" evidence="2">
    <location>
        <begin position="172"/>
        <end position="296"/>
    </location>
</feature>
<dbReference type="PRINTS" id="PR01407">
    <property type="entry name" value="BUTYPHLNCDUF"/>
</dbReference>
<dbReference type="InterPro" id="IPR050143">
    <property type="entry name" value="TRIM/RBCC"/>
</dbReference>
<dbReference type="GeneTree" id="ENSGT01030000234669"/>
<reference evidence="3" key="4">
    <citation type="submission" date="2025-09" db="UniProtKB">
        <authorList>
            <consortium name="Ensembl"/>
        </authorList>
    </citation>
    <scope>IDENTIFICATION</scope>
</reference>
<dbReference type="PROSITE" id="PS50188">
    <property type="entry name" value="B302_SPRY"/>
    <property type="match status" value="1"/>
</dbReference>
<sequence length="296" mass="33927">EHKSHMMLLTEEAAKKHKEQILAQLKTLEREREKLLGFKVTEERKIQEYLERTELERRKIVSEFEQLRGFLEEQERLLLAQLEKLNEEIVGLQTDAVRKLSVKIFQLSEQIGELEGKCQQPASEFLQDGRTTTDRCEKGAWPQPEDASPELEIRLGYWGQQTHALKETMRKIKAGGWEDARGQASPGDLVTVTLDPDTAHPQLVLSEDGKRVRRGHTWRDLPVSPERFESRACVLGCEGFSSGRHYWEVEVGGGERWAVGVARESVQRKDWIRHFPGEGIWAVECDGGQYQALTSP</sequence>
<dbReference type="Proteomes" id="UP000007267">
    <property type="component" value="Unassembled WGS sequence"/>
</dbReference>
<dbReference type="EMBL" id="AGCU01092483">
    <property type="status" value="NOT_ANNOTATED_CDS"/>
    <property type="molecule type" value="Genomic_DNA"/>
</dbReference>
<protein>
    <recommendedName>
        <fullName evidence="2">B30.2/SPRY domain-containing protein</fullName>
    </recommendedName>
</protein>
<dbReference type="Ensembl" id="ENSPSIT00000012437.1">
    <property type="protein sequence ID" value="ENSPSIP00000012377.1"/>
    <property type="gene ID" value="ENSPSIG00000011143.1"/>
</dbReference>
<dbReference type="InterPro" id="IPR001870">
    <property type="entry name" value="B30.2/SPRY"/>
</dbReference>
<evidence type="ECO:0000313" key="3">
    <source>
        <dbReference type="Ensembl" id="ENSPSIP00000012377.1"/>
    </source>
</evidence>
<proteinExistence type="predicted"/>
<dbReference type="eggNOG" id="KOG2177">
    <property type="taxonomic scope" value="Eukaryota"/>
</dbReference>
<reference evidence="3" key="3">
    <citation type="submission" date="2025-08" db="UniProtKB">
        <authorList>
            <consortium name="Ensembl"/>
        </authorList>
    </citation>
    <scope>IDENTIFICATION</scope>
</reference>
<dbReference type="EMBL" id="AGCU01092485">
    <property type="status" value="NOT_ANNOTATED_CDS"/>
    <property type="molecule type" value="Genomic_DNA"/>
</dbReference>
<dbReference type="EMBL" id="AGCU01092484">
    <property type="status" value="NOT_ANNOTATED_CDS"/>
    <property type="molecule type" value="Genomic_DNA"/>
</dbReference>
<reference evidence="4" key="1">
    <citation type="submission" date="2011-10" db="EMBL/GenBank/DDBJ databases">
        <authorList>
            <consortium name="Soft-shell Turtle Genome Consortium"/>
        </authorList>
    </citation>
    <scope>NUCLEOTIDE SEQUENCE [LARGE SCALE GENOMIC DNA]</scope>
    <source>
        <strain evidence="4">Daiwa-1</strain>
    </source>
</reference>
<dbReference type="InterPro" id="IPR013320">
    <property type="entry name" value="ConA-like_dom_sf"/>
</dbReference>
<dbReference type="InterPro" id="IPR043136">
    <property type="entry name" value="B30.2/SPRY_sf"/>
</dbReference>